<keyword evidence="3 10" id="KW-0560">Oxidoreductase</keyword>
<evidence type="ECO:0000256" key="1">
    <source>
        <dbReference type="ARBA" id="ARBA00007358"/>
    </source>
</evidence>
<evidence type="ECO:0000256" key="6">
    <source>
        <dbReference type="ARBA" id="ARBA00039147"/>
    </source>
</evidence>
<evidence type="ECO:0000256" key="3">
    <source>
        <dbReference type="ARBA" id="ARBA00023002"/>
    </source>
</evidence>
<reference evidence="10 11" key="1">
    <citation type="submission" date="2023-03" db="EMBL/GenBank/DDBJ databases">
        <title>Bacillus Genome Sequencing.</title>
        <authorList>
            <person name="Dunlap C."/>
        </authorList>
    </citation>
    <scope>NUCLEOTIDE SEQUENCE [LARGE SCALE GENOMIC DNA]</scope>
    <source>
        <strain evidence="10 11">NRS-1717</strain>
    </source>
</reference>
<keyword evidence="4" id="KW-0520">NAD</keyword>
<evidence type="ECO:0000256" key="5">
    <source>
        <dbReference type="ARBA" id="ARBA00037918"/>
    </source>
</evidence>
<keyword evidence="2" id="KW-0479">Metal-binding</keyword>
<comment type="pathway">
    <text evidence="5">Polyol metabolism; glycerol fermentation; glycerone phosphate from glycerol (oxidative route): step 1/2.</text>
</comment>
<comment type="catalytic activity">
    <reaction evidence="8">
        <text>glycerol + NAD(+) = dihydroxyacetone + NADH + H(+)</text>
        <dbReference type="Rhea" id="RHEA:13769"/>
        <dbReference type="ChEBI" id="CHEBI:15378"/>
        <dbReference type="ChEBI" id="CHEBI:16016"/>
        <dbReference type="ChEBI" id="CHEBI:17754"/>
        <dbReference type="ChEBI" id="CHEBI:57540"/>
        <dbReference type="ChEBI" id="CHEBI:57945"/>
        <dbReference type="EC" id="1.1.1.6"/>
    </reaction>
</comment>
<evidence type="ECO:0000259" key="9">
    <source>
        <dbReference type="Pfam" id="PF00465"/>
    </source>
</evidence>
<dbReference type="PIRSF" id="PIRSF000112">
    <property type="entry name" value="Glycerol_dehydrogenase"/>
    <property type="match status" value="1"/>
</dbReference>
<dbReference type="PROSITE" id="PS00060">
    <property type="entry name" value="ADH_IRON_2"/>
    <property type="match status" value="1"/>
</dbReference>
<evidence type="ECO:0000256" key="2">
    <source>
        <dbReference type="ARBA" id="ARBA00022723"/>
    </source>
</evidence>
<dbReference type="Pfam" id="PF00465">
    <property type="entry name" value="Fe-ADH"/>
    <property type="match status" value="1"/>
</dbReference>
<evidence type="ECO:0000256" key="8">
    <source>
        <dbReference type="ARBA" id="ARBA00049006"/>
    </source>
</evidence>
<dbReference type="CDD" id="cd08170">
    <property type="entry name" value="GlyDH"/>
    <property type="match status" value="1"/>
</dbReference>
<comment type="caution">
    <text evidence="10">The sequence shown here is derived from an EMBL/GenBank/DDBJ whole genome shotgun (WGS) entry which is preliminary data.</text>
</comment>
<dbReference type="PROSITE" id="PS00913">
    <property type="entry name" value="ADH_IRON_1"/>
    <property type="match status" value="1"/>
</dbReference>
<dbReference type="NCBIfam" id="NF006941">
    <property type="entry name" value="PRK09423.1"/>
    <property type="match status" value="1"/>
</dbReference>
<feature type="domain" description="Alcohol dehydrogenase iron-type/glycerol dehydrogenase GldA" evidence="9">
    <location>
        <begin position="8"/>
        <end position="154"/>
    </location>
</feature>
<keyword evidence="11" id="KW-1185">Reference proteome</keyword>
<dbReference type="PANTHER" id="PTHR43616">
    <property type="entry name" value="GLYCEROL DEHYDROGENASE"/>
    <property type="match status" value="1"/>
</dbReference>
<dbReference type="Gene3D" id="3.40.50.1970">
    <property type="match status" value="1"/>
</dbReference>
<protein>
    <recommendedName>
        <fullName evidence="7">Glycerol dehydrogenase</fullName>
        <ecNumber evidence="6">1.1.1.6</ecNumber>
    </recommendedName>
</protein>
<sequence>MTRIIISPSKYIQGPNELEKIASYTKKLGNHAFIIADDFVMGLTGETVTGSYRETESSYTFERFNGECSKQEINRLKEICESVNGDIIVGIGGGKTIDTAKAIAHYINKPVIIAPTIASTDAPTSALSVIYNESGEFEEYLFLPLNPTYVIVDTSIISAAPARLLIAGMGDALATYFEARACKKANKLAMAGGLATEAAITLAELCYDTLISEGLKAKLAAENNVVTEAVEKIIEANTYLSGIGFESGGLAAAHAIHNGLTTLEETHHMYHGEKVAFGTLTQLVLENAPLEEIEDVIFFCQSVGLPTTLTELGIINIDETKIQKVAELACAEGETIHNMPFHVTSGKVYAAILTADKFGQLYK</sequence>
<gene>
    <name evidence="10" type="ORF">P9271_21010</name>
</gene>
<name>A0ABU6P359_9BACI</name>
<evidence type="ECO:0000256" key="4">
    <source>
        <dbReference type="ARBA" id="ARBA00023027"/>
    </source>
</evidence>
<dbReference type="RefSeq" id="WP_328015863.1">
    <property type="nucleotide sequence ID" value="NZ_JARTFS010000018.1"/>
</dbReference>
<dbReference type="InterPro" id="IPR018211">
    <property type="entry name" value="ADH_Fe_CS"/>
</dbReference>
<dbReference type="EC" id="1.1.1.6" evidence="6"/>
<organism evidence="10 11">
    <name type="scientific">Metabacillus fastidiosus</name>
    <dbReference type="NCBI Taxonomy" id="1458"/>
    <lineage>
        <taxon>Bacteria</taxon>
        <taxon>Bacillati</taxon>
        <taxon>Bacillota</taxon>
        <taxon>Bacilli</taxon>
        <taxon>Bacillales</taxon>
        <taxon>Bacillaceae</taxon>
        <taxon>Metabacillus</taxon>
    </lineage>
</organism>
<evidence type="ECO:0000313" key="10">
    <source>
        <dbReference type="EMBL" id="MED4403793.1"/>
    </source>
</evidence>
<evidence type="ECO:0000313" key="11">
    <source>
        <dbReference type="Proteomes" id="UP001342826"/>
    </source>
</evidence>
<dbReference type="InterPro" id="IPR001670">
    <property type="entry name" value="ADH_Fe/GldA"/>
</dbReference>
<evidence type="ECO:0000256" key="7">
    <source>
        <dbReference type="ARBA" id="ARBA00040132"/>
    </source>
</evidence>
<dbReference type="PANTHER" id="PTHR43616:SF5">
    <property type="entry name" value="GLYCEROL DEHYDROGENASE 1"/>
    <property type="match status" value="1"/>
</dbReference>
<dbReference type="InterPro" id="IPR016205">
    <property type="entry name" value="Glycerol_DH"/>
</dbReference>
<dbReference type="GO" id="GO:0008888">
    <property type="term" value="F:glycerol dehydrogenase (NAD+) activity"/>
    <property type="evidence" value="ECO:0007669"/>
    <property type="project" value="UniProtKB-EC"/>
</dbReference>
<accession>A0ABU6P359</accession>
<dbReference type="Gene3D" id="1.20.1090.10">
    <property type="entry name" value="Dehydroquinate synthase-like - alpha domain"/>
    <property type="match status" value="1"/>
</dbReference>
<dbReference type="SUPFAM" id="SSF56796">
    <property type="entry name" value="Dehydroquinate synthase-like"/>
    <property type="match status" value="1"/>
</dbReference>
<dbReference type="Proteomes" id="UP001342826">
    <property type="component" value="Unassembled WGS sequence"/>
</dbReference>
<comment type="similarity">
    <text evidence="1">Belongs to the iron-containing alcohol dehydrogenase family.</text>
</comment>
<proteinExistence type="inferred from homology"/>
<dbReference type="EMBL" id="JARTFS010000018">
    <property type="protein sequence ID" value="MED4403793.1"/>
    <property type="molecule type" value="Genomic_DNA"/>
</dbReference>